<dbReference type="InterPro" id="IPR013320">
    <property type="entry name" value="ConA-like_dom_sf"/>
</dbReference>
<comment type="caution">
    <text evidence="1">The sequence shown here is derived from an EMBL/GenBank/DDBJ whole genome shotgun (WGS) entry which is preliminary data.</text>
</comment>
<reference evidence="1 2" key="1">
    <citation type="journal article" date="2016" name="Sci. Rep.">
        <title>Metabolic traits of an uncultured archaeal lineage -MSBL1- from brine pools of the Red Sea.</title>
        <authorList>
            <person name="Mwirichia R."/>
            <person name="Alam I."/>
            <person name="Rashid M."/>
            <person name="Vinu M."/>
            <person name="Ba-Alawi W."/>
            <person name="Anthony Kamau A."/>
            <person name="Kamanda Ngugi D."/>
            <person name="Goker M."/>
            <person name="Klenk H.P."/>
            <person name="Bajic V."/>
            <person name="Stingl U."/>
        </authorList>
    </citation>
    <scope>NUCLEOTIDE SEQUENCE [LARGE SCALE GENOMIC DNA]</scope>
    <source>
        <strain evidence="1">SCGC-AAA385M02</strain>
    </source>
</reference>
<sequence>MIGYCSATFNDTNWHHIVCTFDSSSGVEALYIDGVSQDTDNKSQSVGSHSGNISMAYNDGDYFDKDGNVISTSDNYNGKIDEFRIYNQTLTAKEVYALYKIPSGNSAKTSRFEAWSHSSDVTKIDGGDIYTGTVTAGKITVTDLADLSTSTGTVNVGNANVKIDGDNTRIIINDGTNDRILIGYDLGGF</sequence>
<accession>A0A133VQX3</accession>
<dbReference type="Proteomes" id="UP000070248">
    <property type="component" value="Unassembled WGS sequence"/>
</dbReference>
<evidence type="ECO:0000313" key="1">
    <source>
        <dbReference type="EMBL" id="KXB08830.1"/>
    </source>
</evidence>
<proteinExistence type="predicted"/>
<dbReference type="AlphaFoldDB" id="A0A133VQX3"/>
<name>A0A133VQX3_9EURY</name>
<gene>
    <name evidence="1" type="ORF">AKJ59_00430</name>
</gene>
<dbReference type="EMBL" id="LHYL01000004">
    <property type="protein sequence ID" value="KXB08830.1"/>
    <property type="molecule type" value="Genomic_DNA"/>
</dbReference>
<dbReference type="Pfam" id="PF13385">
    <property type="entry name" value="Laminin_G_3"/>
    <property type="match status" value="1"/>
</dbReference>
<dbReference type="Gene3D" id="2.60.120.200">
    <property type="match status" value="1"/>
</dbReference>
<protein>
    <recommendedName>
        <fullName evidence="3">LamG-like jellyroll fold domain-containing protein</fullName>
    </recommendedName>
</protein>
<evidence type="ECO:0008006" key="3">
    <source>
        <dbReference type="Google" id="ProtNLM"/>
    </source>
</evidence>
<organism evidence="1 2">
    <name type="scientific">candidate division MSBL1 archaeon SCGC-AAA385M02</name>
    <dbReference type="NCBI Taxonomy" id="1698287"/>
    <lineage>
        <taxon>Archaea</taxon>
        <taxon>Methanobacteriati</taxon>
        <taxon>Methanobacteriota</taxon>
        <taxon>candidate division MSBL1</taxon>
    </lineage>
</organism>
<keyword evidence="2" id="KW-1185">Reference proteome</keyword>
<dbReference type="SUPFAM" id="SSF49899">
    <property type="entry name" value="Concanavalin A-like lectins/glucanases"/>
    <property type="match status" value="1"/>
</dbReference>
<evidence type="ECO:0000313" key="2">
    <source>
        <dbReference type="Proteomes" id="UP000070248"/>
    </source>
</evidence>